<protein>
    <submittedName>
        <fullName evidence="1">Uncharacterized protein</fullName>
    </submittedName>
</protein>
<accession>A0A2S4ZWC3</accession>
<name>A0A2S4ZWC3_9SPHI</name>
<dbReference type="EMBL" id="PQVF01000022">
    <property type="protein sequence ID" value="POY34670.1"/>
    <property type="molecule type" value="Genomic_DNA"/>
</dbReference>
<dbReference type="AlphaFoldDB" id="A0A2S4ZWC3"/>
<dbReference type="Proteomes" id="UP000236893">
    <property type="component" value="Unassembled WGS sequence"/>
</dbReference>
<comment type="caution">
    <text evidence="1">The sequence shown here is derived from an EMBL/GenBank/DDBJ whole genome shotgun (WGS) entry which is preliminary data.</text>
</comment>
<evidence type="ECO:0000313" key="2">
    <source>
        <dbReference type="Proteomes" id="UP000236893"/>
    </source>
</evidence>
<proteinExistence type="predicted"/>
<gene>
    <name evidence="1" type="ORF">C3K47_19165</name>
</gene>
<organism evidence="1 2">
    <name type="scientific">Solitalea longa</name>
    <dbReference type="NCBI Taxonomy" id="2079460"/>
    <lineage>
        <taxon>Bacteria</taxon>
        <taxon>Pseudomonadati</taxon>
        <taxon>Bacteroidota</taxon>
        <taxon>Sphingobacteriia</taxon>
        <taxon>Sphingobacteriales</taxon>
        <taxon>Sphingobacteriaceae</taxon>
        <taxon>Solitalea</taxon>
    </lineage>
</organism>
<keyword evidence="2" id="KW-1185">Reference proteome</keyword>
<dbReference type="RefSeq" id="WP_103790781.1">
    <property type="nucleotide sequence ID" value="NZ_PQVF01000022.1"/>
</dbReference>
<sequence>MTAQFSSRLRQAETLPAIVKSTIKMKHILFSFLIFLTLTSFKRPGSATAQLTCKSESGRTLFTADIQDIDGGLERAELSIDGVKLNFHENDNSSIIFDSKTQVFTILLESKPNKDFSKHKFLKFWAIPSTFKTLVETHTQGKYQFRAKLYSTEPRKEKKELHTPVIEVECLLQYEI</sequence>
<dbReference type="OrthoDB" id="1354210at2"/>
<evidence type="ECO:0000313" key="1">
    <source>
        <dbReference type="EMBL" id="POY34670.1"/>
    </source>
</evidence>
<reference evidence="1 2" key="1">
    <citation type="submission" date="2018-01" db="EMBL/GenBank/DDBJ databases">
        <authorList>
            <person name="Gaut B.S."/>
            <person name="Morton B.R."/>
            <person name="Clegg M.T."/>
            <person name="Duvall M.R."/>
        </authorList>
    </citation>
    <scope>NUCLEOTIDE SEQUENCE [LARGE SCALE GENOMIC DNA]</scope>
    <source>
        <strain evidence="1 2">HR-AV</strain>
    </source>
</reference>